<dbReference type="EMBL" id="FOKI01000016">
    <property type="protein sequence ID" value="SFB18730.1"/>
    <property type="molecule type" value="Genomic_DNA"/>
</dbReference>
<dbReference type="Proteomes" id="UP000198619">
    <property type="component" value="Unassembled WGS sequence"/>
</dbReference>
<accession>A0A1I0Z281</accession>
<dbReference type="RefSeq" id="WP_090041457.1">
    <property type="nucleotide sequence ID" value="NZ_FOKI01000016.1"/>
</dbReference>
<gene>
    <name evidence="1" type="ORF">SAMN04488528_101655</name>
</gene>
<reference evidence="1 2" key="1">
    <citation type="submission" date="2016-10" db="EMBL/GenBank/DDBJ databases">
        <authorList>
            <person name="de Groot N.N."/>
        </authorList>
    </citation>
    <scope>NUCLEOTIDE SEQUENCE [LARGE SCALE GENOMIC DNA]</scope>
    <source>
        <strain evidence="1 2">DSM 12271</strain>
    </source>
</reference>
<sequence length="51" mass="5898">MKTKNYRHYSKENYLANGNKTQNQYAKNSFNTIVKEPGINESGIDAKKRGF</sequence>
<proteinExistence type="predicted"/>
<organism evidence="1 2">
    <name type="scientific">Clostridium frigidicarnis</name>
    <dbReference type="NCBI Taxonomy" id="84698"/>
    <lineage>
        <taxon>Bacteria</taxon>
        <taxon>Bacillati</taxon>
        <taxon>Bacillota</taxon>
        <taxon>Clostridia</taxon>
        <taxon>Eubacteriales</taxon>
        <taxon>Clostridiaceae</taxon>
        <taxon>Clostridium</taxon>
    </lineage>
</organism>
<evidence type="ECO:0000313" key="1">
    <source>
        <dbReference type="EMBL" id="SFB18730.1"/>
    </source>
</evidence>
<name>A0A1I0Z281_9CLOT</name>
<evidence type="ECO:0000313" key="2">
    <source>
        <dbReference type="Proteomes" id="UP000198619"/>
    </source>
</evidence>
<dbReference type="AlphaFoldDB" id="A0A1I0Z281"/>
<protein>
    <submittedName>
        <fullName evidence="1">Uncharacterized protein</fullName>
    </submittedName>
</protein>
<keyword evidence="2" id="KW-1185">Reference proteome</keyword>